<evidence type="ECO:0000313" key="3">
    <source>
        <dbReference type="Proteomes" id="UP000526734"/>
    </source>
</evidence>
<name>A0A7W3W3I2_9PSEU</name>
<evidence type="ECO:0000256" key="1">
    <source>
        <dbReference type="SAM" id="MobiDB-lite"/>
    </source>
</evidence>
<dbReference type="EMBL" id="JACGZW010000011">
    <property type="protein sequence ID" value="MBB1157592.1"/>
    <property type="molecule type" value="Genomic_DNA"/>
</dbReference>
<proteinExistence type="predicted"/>
<keyword evidence="3" id="KW-1185">Reference proteome</keyword>
<dbReference type="Pfam" id="PF12079">
    <property type="entry name" value="DUF3558"/>
    <property type="match status" value="1"/>
</dbReference>
<sequence length="198" mass="20192">MLAAGCSGGSTPVQPVGSGSSPAQSPAPGKTLPYGGAPKVEHPLPASVLSTHPCDSALTPDQVASLLGQKRQGAHRDDPSLGTECQWSNDETGALATVLYATKLSDGLSAVFANSKPQATLWRPLPLVQGFPAVAHSTFKQESVVKSFCQVSVGISDQKTVDASVSLGDSQVGKKDPCDAAAILADMVVTNLKQKAGA</sequence>
<gene>
    <name evidence="2" type="ORF">H4281_30985</name>
</gene>
<dbReference type="AlphaFoldDB" id="A0A7W3W3I2"/>
<feature type="region of interest" description="Disordered" evidence="1">
    <location>
        <begin position="1"/>
        <end position="53"/>
    </location>
</feature>
<reference evidence="2 3" key="1">
    <citation type="submission" date="2020-08" db="EMBL/GenBank/DDBJ databases">
        <title>Amycolatopsis sp. nov. DR6-1 isolated from Dendrobium heterocarpum.</title>
        <authorList>
            <person name="Tedsree N."/>
            <person name="Kuncharoen N."/>
            <person name="Likhitwitayawuid K."/>
            <person name="Tanasupawat S."/>
        </authorList>
    </citation>
    <scope>NUCLEOTIDE SEQUENCE [LARGE SCALE GENOMIC DNA]</scope>
    <source>
        <strain evidence="2 3">DR6-1</strain>
    </source>
</reference>
<comment type="caution">
    <text evidence="2">The sequence shown here is derived from an EMBL/GenBank/DDBJ whole genome shotgun (WGS) entry which is preliminary data.</text>
</comment>
<organism evidence="2 3">
    <name type="scientific">Amycolatopsis dendrobii</name>
    <dbReference type="NCBI Taxonomy" id="2760662"/>
    <lineage>
        <taxon>Bacteria</taxon>
        <taxon>Bacillati</taxon>
        <taxon>Actinomycetota</taxon>
        <taxon>Actinomycetes</taxon>
        <taxon>Pseudonocardiales</taxon>
        <taxon>Pseudonocardiaceae</taxon>
        <taxon>Amycolatopsis</taxon>
    </lineage>
</organism>
<feature type="compositionally biased region" description="Low complexity" evidence="1">
    <location>
        <begin position="14"/>
        <end position="29"/>
    </location>
</feature>
<evidence type="ECO:0000313" key="2">
    <source>
        <dbReference type="EMBL" id="MBB1157592.1"/>
    </source>
</evidence>
<dbReference type="Proteomes" id="UP000526734">
    <property type="component" value="Unassembled WGS sequence"/>
</dbReference>
<accession>A0A7W3W3I2</accession>
<dbReference type="InterPro" id="IPR024520">
    <property type="entry name" value="DUF3558"/>
</dbReference>
<protein>
    <submittedName>
        <fullName evidence="2">DUF3558 domain-containing protein</fullName>
    </submittedName>
</protein>